<organism evidence="1 2">
    <name type="scientific">Zosterops borbonicus</name>
    <dbReference type="NCBI Taxonomy" id="364589"/>
    <lineage>
        <taxon>Eukaryota</taxon>
        <taxon>Metazoa</taxon>
        <taxon>Chordata</taxon>
        <taxon>Craniata</taxon>
        <taxon>Vertebrata</taxon>
        <taxon>Euteleostomi</taxon>
        <taxon>Archelosauria</taxon>
        <taxon>Archosauria</taxon>
        <taxon>Dinosauria</taxon>
        <taxon>Saurischia</taxon>
        <taxon>Theropoda</taxon>
        <taxon>Coelurosauria</taxon>
        <taxon>Aves</taxon>
        <taxon>Neognathae</taxon>
        <taxon>Neoaves</taxon>
        <taxon>Telluraves</taxon>
        <taxon>Australaves</taxon>
        <taxon>Passeriformes</taxon>
        <taxon>Sylvioidea</taxon>
        <taxon>Zosteropidae</taxon>
        <taxon>Zosterops</taxon>
    </lineage>
</organism>
<reference evidence="1" key="1">
    <citation type="submission" date="2019-04" db="EMBL/GenBank/DDBJ databases">
        <title>Genome assembly of Zosterops borbonicus 15179.</title>
        <authorList>
            <person name="Leroy T."/>
            <person name="Anselmetti Y."/>
            <person name="Tilak M.-K."/>
            <person name="Nabholz B."/>
        </authorList>
    </citation>
    <scope>NUCLEOTIDE SEQUENCE</scope>
    <source>
        <strain evidence="1">HGM_15179</strain>
        <tissue evidence="1">Muscle</tissue>
    </source>
</reference>
<name>A0A8K1G9F4_9PASS</name>
<dbReference type="EMBL" id="SWJQ01000438">
    <property type="protein sequence ID" value="TRZ14444.1"/>
    <property type="molecule type" value="Genomic_DNA"/>
</dbReference>
<keyword evidence="2" id="KW-1185">Reference proteome</keyword>
<sequence length="366" mass="42081">MRPDEIREGHRKEIRTIQPILDTWTAQGQKNPIKCWTESCIGVDWGTKTLANLDKNHFLANARKKFLRDNDANLINSLAISSTLRRNKQNEISIRLTHEIDIRKSFSRNETMRPDEIREGHRKEIRTIQPILDTWTAQGQKNPIKCWTESCIGVDWGVLYPVHQLLFIQTSTLINDLLCLKLNKDIFQSTKGERLHKGYTQGKIGLTVGAEGHMAGIDSAADGCLFLLVTLERDSQAGITVGDVERSVLVLLDTIHKPHKVLVSRDRANNKLQRQDEGHQLRQKTLANPDKNHFLAKARRNSFLTTMPISSTFWCHKRNEINIRQTLGIDIRKEPSRNETTRLDEIREGHRKEIRTIQPTLDTWTA</sequence>
<proteinExistence type="predicted"/>
<evidence type="ECO:0000313" key="1">
    <source>
        <dbReference type="EMBL" id="TRZ14444.1"/>
    </source>
</evidence>
<comment type="caution">
    <text evidence="1">The sequence shown here is derived from an EMBL/GenBank/DDBJ whole genome shotgun (WGS) entry which is preliminary data.</text>
</comment>
<protein>
    <submittedName>
        <fullName evidence="1">Uncharacterized protein</fullName>
    </submittedName>
</protein>
<gene>
    <name evidence="1" type="ORF">HGM15179_012656</name>
</gene>
<dbReference type="Proteomes" id="UP000796761">
    <property type="component" value="Unassembled WGS sequence"/>
</dbReference>
<dbReference type="AlphaFoldDB" id="A0A8K1G9F4"/>
<evidence type="ECO:0000313" key="2">
    <source>
        <dbReference type="Proteomes" id="UP000796761"/>
    </source>
</evidence>
<accession>A0A8K1G9F4</accession>